<dbReference type="Pfam" id="PF26233">
    <property type="entry name" value="NicX"/>
    <property type="match status" value="1"/>
</dbReference>
<evidence type="ECO:0000313" key="3">
    <source>
        <dbReference type="Proteomes" id="UP001596505"/>
    </source>
</evidence>
<sequence>MENFQELVEIAKQLLKTNLNLQSQETVLVVTDTTRTDIAQVFFEAGQALASEAQLLVMAPRTKSGEEPPVLVSEAMKHADIVLCITEHSLTHTNARKEASKRGARVATMPGVTMDMLTEGALTADYAEVKHLCQTVSEKLNPGKSVTILTGENKEYQLELSIDGRKSIDSTGIFQNPGESGNLPSGESYLAPVEGTTNGQILINGSISGIGKLSEPVLLTVKDGRLEDATGEEGKKLLEMLGSGLGRSVGELGIGTNPAARVTGNILEDEKVYGTIHVAFGTNITFGGTVEAGVHIDCVVLKPELSVDGEAVVKDEKVIA</sequence>
<dbReference type="RefSeq" id="WP_380970025.1">
    <property type="nucleotide sequence ID" value="NZ_JBHTCO010000045.1"/>
</dbReference>
<dbReference type="GO" id="GO:0004177">
    <property type="term" value="F:aminopeptidase activity"/>
    <property type="evidence" value="ECO:0007669"/>
    <property type="project" value="UniProtKB-KW"/>
</dbReference>
<protein>
    <submittedName>
        <fullName evidence="2">Aminopeptidase</fullName>
    </submittedName>
</protein>
<reference evidence="3" key="1">
    <citation type="journal article" date="2019" name="Int. J. Syst. Evol. Microbiol.">
        <title>The Global Catalogue of Microorganisms (GCM) 10K type strain sequencing project: providing services to taxonomists for standard genome sequencing and annotation.</title>
        <authorList>
            <consortium name="The Broad Institute Genomics Platform"/>
            <consortium name="The Broad Institute Genome Sequencing Center for Infectious Disease"/>
            <person name="Wu L."/>
            <person name="Ma J."/>
        </authorList>
    </citation>
    <scope>NUCLEOTIDE SEQUENCE [LARGE SCALE GENOMIC DNA]</scope>
    <source>
        <strain evidence="3">CGMCC 1.16305</strain>
    </source>
</reference>
<gene>
    <name evidence="2" type="ORF">ACFQRG_21250</name>
</gene>
<evidence type="ECO:0000256" key="1">
    <source>
        <dbReference type="ARBA" id="ARBA00022723"/>
    </source>
</evidence>
<dbReference type="PANTHER" id="PTHR34448:SF1">
    <property type="entry name" value="BLL6088 PROTEIN"/>
    <property type="match status" value="1"/>
</dbReference>
<dbReference type="EMBL" id="JBHTCO010000045">
    <property type="protein sequence ID" value="MFC7395438.1"/>
    <property type="molecule type" value="Genomic_DNA"/>
</dbReference>
<dbReference type="InterPro" id="IPR058739">
    <property type="entry name" value="NicX"/>
</dbReference>
<dbReference type="PANTHER" id="PTHR34448">
    <property type="entry name" value="AMINOPEPTIDASE"/>
    <property type="match status" value="1"/>
</dbReference>
<keyword evidence="2" id="KW-0645">Protease</keyword>
<proteinExistence type="predicted"/>
<comment type="caution">
    <text evidence="2">The sequence shown here is derived from an EMBL/GenBank/DDBJ whole genome shotgun (WGS) entry which is preliminary data.</text>
</comment>
<evidence type="ECO:0000313" key="2">
    <source>
        <dbReference type="EMBL" id="MFC7395438.1"/>
    </source>
</evidence>
<accession>A0ABW2Q6Z6</accession>
<name>A0ABW2Q6Z6_9BACL</name>
<keyword evidence="3" id="KW-1185">Reference proteome</keyword>
<keyword evidence="1" id="KW-0479">Metal-binding</keyword>
<dbReference type="InterPro" id="IPR052170">
    <property type="entry name" value="M29_Exopeptidase"/>
</dbReference>
<dbReference type="SUPFAM" id="SSF144052">
    <property type="entry name" value="Thermophilic metalloprotease-like"/>
    <property type="match status" value="1"/>
</dbReference>
<dbReference type="Proteomes" id="UP001596505">
    <property type="component" value="Unassembled WGS sequence"/>
</dbReference>
<organism evidence="2 3">
    <name type="scientific">Scopulibacillus cellulosilyticus</name>
    <dbReference type="NCBI Taxonomy" id="2665665"/>
    <lineage>
        <taxon>Bacteria</taxon>
        <taxon>Bacillati</taxon>
        <taxon>Bacillota</taxon>
        <taxon>Bacilli</taxon>
        <taxon>Bacillales</taxon>
        <taxon>Sporolactobacillaceae</taxon>
        <taxon>Scopulibacillus</taxon>
    </lineage>
</organism>
<keyword evidence="2" id="KW-0378">Hydrolase</keyword>
<keyword evidence="2" id="KW-0031">Aminopeptidase</keyword>